<name>A0ACC1BIV1_9ROSI</name>
<dbReference type="EMBL" id="CM047900">
    <property type="protein sequence ID" value="KAJ0098764.1"/>
    <property type="molecule type" value="Genomic_DNA"/>
</dbReference>
<accession>A0ACC1BIV1</accession>
<reference evidence="2" key="1">
    <citation type="journal article" date="2023" name="G3 (Bethesda)">
        <title>Genome assembly and association tests identify interacting loci associated with vigor, precocity, and sex in interspecific pistachio rootstocks.</title>
        <authorList>
            <person name="Palmer W."/>
            <person name="Jacygrad E."/>
            <person name="Sagayaradj S."/>
            <person name="Cavanaugh K."/>
            <person name="Han R."/>
            <person name="Bertier L."/>
            <person name="Beede B."/>
            <person name="Kafkas S."/>
            <person name="Golino D."/>
            <person name="Preece J."/>
            <person name="Michelmore R."/>
        </authorList>
    </citation>
    <scope>NUCLEOTIDE SEQUENCE [LARGE SCALE GENOMIC DNA]</scope>
</reference>
<dbReference type="Proteomes" id="UP001164250">
    <property type="component" value="Chromosome 4"/>
</dbReference>
<gene>
    <name evidence="1" type="ORF">Patl1_20373</name>
</gene>
<protein>
    <submittedName>
        <fullName evidence="1">Uncharacterized protein</fullName>
    </submittedName>
</protein>
<evidence type="ECO:0000313" key="1">
    <source>
        <dbReference type="EMBL" id="KAJ0098764.1"/>
    </source>
</evidence>
<organism evidence="1 2">
    <name type="scientific">Pistacia atlantica</name>
    <dbReference type="NCBI Taxonomy" id="434234"/>
    <lineage>
        <taxon>Eukaryota</taxon>
        <taxon>Viridiplantae</taxon>
        <taxon>Streptophyta</taxon>
        <taxon>Embryophyta</taxon>
        <taxon>Tracheophyta</taxon>
        <taxon>Spermatophyta</taxon>
        <taxon>Magnoliopsida</taxon>
        <taxon>eudicotyledons</taxon>
        <taxon>Gunneridae</taxon>
        <taxon>Pentapetalae</taxon>
        <taxon>rosids</taxon>
        <taxon>malvids</taxon>
        <taxon>Sapindales</taxon>
        <taxon>Anacardiaceae</taxon>
        <taxon>Pistacia</taxon>
    </lineage>
</organism>
<proteinExistence type="predicted"/>
<sequence length="278" mass="31124">MASIPHFFHDYSFSSGFSQFSYPVIAGDHQNYGDHASASSGTISSGAISSCAASSGGAIWGDDQTFPISFDNVLPPESDVASPAPMMLFSHEQFGLQDSSAVPTLPDYNMSVCGISGIQNFGTRIQLPDVCEFGDECCGYMQDFKPPYPAAAENWGIQSTRMPVMEEANIKVGRYSVEERKDRILRYLKKKNQRNFNKTIKYACRKTLADRRVRVRGRFARNSELCEEENIKNNENNSHKEKDLFCNSDAIHEIKQDDESWLQEAMASLMYLPYIAGN</sequence>
<comment type="caution">
    <text evidence="1">The sequence shown here is derived from an EMBL/GenBank/DDBJ whole genome shotgun (WGS) entry which is preliminary data.</text>
</comment>
<evidence type="ECO:0000313" key="2">
    <source>
        <dbReference type="Proteomes" id="UP001164250"/>
    </source>
</evidence>
<keyword evidence="2" id="KW-1185">Reference proteome</keyword>